<feature type="domain" description="Histidine kinase/HSP90-like ATPase" evidence="8">
    <location>
        <begin position="250"/>
        <end position="349"/>
    </location>
</feature>
<gene>
    <name evidence="9" type="ORF">SAMN05444169_5544</name>
</gene>
<dbReference type="SUPFAM" id="SSF55874">
    <property type="entry name" value="ATPase domain of HSP90 chaperone/DNA topoisomerase II/histidine kinase"/>
    <property type="match status" value="1"/>
</dbReference>
<proteinExistence type="predicted"/>
<evidence type="ECO:0000313" key="10">
    <source>
        <dbReference type="Proteomes" id="UP000190675"/>
    </source>
</evidence>
<dbReference type="Gene3D" id="3.30.450.20">
    <property type="entry name" value="PAS domain"/>
    <property type="match status" value="1"/>
</dbReference>
<dbReference type="GO" id="GO:0004673">
    <property type="term" value="F:protein histidine kinase activity"/>
    <property type="evidence" value="ECO:0007669"/>
    <property type="project" value="UniProtKB-EC"/>
</dbReference>
<dbReference type="RefSeq" id="WP_244567588.1">
    <property type="nucleotide sequence ID" value="NZ_LT670818.1"/>
</dbReference>
<organism evidence="9 10">
    <name type="scientific">Bradyrhizobium erythrophlei</name>
    <dbReference type="NCBI Taxonomy" id="1437360"/>
    <lineage>
        <taxon>Bacteria</taxon>
        <taxon>Pseudomonadati</taxon>
        <taxon>Pseudomonadota</taxon>
        <taxon>Alphaproteobacteria</taxon>
        <taxon>Hyphomicrobiales</taxon>
        <taxon>Nitrobacteraceae</taxon>
        <taxon>Bradyrhizobium</taxon>
    </lineage>
</organism>
<dbReference type="Gene3D" id="3.30.565.10">
    <property type="entry name" value="Histidine kinase-like ATPase, C-terminal domain"/>
    <property type="match status" value="1"/>
</dbReference>
<evidence type="ECO:0000256" key="6">
    <source>
        <dbReference type="ARBA" id="ARBA00022777"/>
    </source>
</evidence>
<dbReference type="PANTHER" id="PTHR41523">
    <property type="entry name" value="TWO-COMPONENT SYSTEM SENSOR PROTEIN"/>
    <property type="match status" value="1"/>
</dbReference>
<dbReference type="Pfam" id="PF02518">
    <property type="entry name" value="HATPase_c"/>
    <property type="match status" value="1"/>
</dbReference>
<evidence type="ECO:0000256" key="3">
    <source>
        <dbReference type="ARBA" id="ARBA00022553"/>
    </source>
</evidence>
<dbReference type="SMART" id="SM00387">
    <property type="entry name" value="HATPase_c"/>
    <property type="match status" value="1"/>
</dbReference>
<dbReference type="SUPFAM" id="SSF55785">
    <property type="entry name" value="PYP-like sensor domain (PAS domain)"/>
    <property type="match status" value="1"/>
</dbReference>
<dbReference type="EMBL" id="LT670818">
    <property type="protein sequence ID" value="SHH06531.1"/>
    <property type="molecule type" value="Genomic_DNA"/>
</dbReference>
<keyword evidence="4" id="KW-0808">Transferase</keyword>
<dbReference type="InterPro" id="IPR035965">
    <property type="entry name" value="PAS-like_dom_sf"/>
</dbReference>
<evidence type="ECO:0000256" key="2">
    <source>
        <dbReference type="ARBA" id="ARBA00012438"/>
    </source>
</evidence>
<protein>
    <recommendedName>
        <fullName evidence="2">histidine kinase</fullName>
        <ecNumber evidence="2">2.7.13.3</ecNumber>
    </recommendedName>
</protein>
<reference evidence="9 10" key="1">
    <citation type="submission" date="2016-11" db="EMBL/GenBank/DDBJ databases">
        <authorList>
            <person name="Jaros S."/>
            <person name="Januszkiewicz K."/>
            <person name="Wedrychowicz H."/>
        </authorList>
    </citation>
    <scope>NUCLEOTIDE SEQUENCE [LARGE SCALE GENOMIC DNA]</scope>
    <source>
        <strain evidence="9 10">GAS242</strain>
    </source>
</reference>
<evidence type="ECO:0000256" key="5">
    <source>
        <dbReference type="ARBA" id="ARBA00022741"/>
    </source>
</evidence>
<accession>A0A1M5PYD4</accession>
<keyword evidence="7" id="KW-0067">ATP-binding</keyword>
<sequence length="351" mass="38767">MFRNMFRKQFPKVQDAWTLAHAIVDTVREPLIVLDQELRVVAASRSFYLTFKVNAADTQGKLLYDLGDGQWDIPKLRLLLGKILPEQGAMEDYEVEHDFPRIGQRTMLLNARKIFSEKGSHTTILLGIEDVTQKRALEKEKDDLIRQKEMLLEELEHRVVNSLQIIASIIMLKARAVESEETRRHLEDAHNRVISVATVQKHLHGSAANSIIEMEPYLATLCKALAQSMIGDNRPISIKFNGKGGSCKRRDAESIGLIVTELVINSLKHAFNASTKDGEIKVSYDVSGTDWQLAVSDNGSGKPDGVFAQPKTGLGTGVVKALSKQLDAQVLTVSGALGTKVSITHATFAAA</sequence>
<name>A0A1M5PYD4_9BRAD</name>
<dbReference type="CDD" id="cd00130">
    <property type="entry name" value="PAS"/>
    <property type="match status" value="1"/>
</dbReference>
<keyword evidence="3" id="KW-0597">Phosphoprotein</keyword>
<evidence type="ECO:0000313" key="9">
    <source>
        <dbReference type="EMBL" id="SHH06531.1"/>
    </source>
</evidence>
<keyword evidence="6 9" id="KW-0418">Kinase</keyword>
<dbReference type="PANTHER" id="PTHR41523:SF8">
    <property type="entry name" value="ETHYLENE RESPONSE SENSOR PROTEIN"/>
    <property type="match status" value="1"/>
</dbReference>
<dbReference type="EC" id="2.7.13.3" evidence="2"/>
<evidence type="ECO:0000256" key="4">
    <source>
        <dbReference type="ARBA" id="ARBA00022679"/>
    </source>
</evidence>
<keyword evidence="5" id="KW-0547">Nucleotide-binding</keyword>
<dbReference type="InterPro" id="IPR003594">
    <property type="entry name" value="HATPase_dom"/>
</dbReference>
<dbReference type="Pfam" id="PF07568">
    <property type="entry name" value="HisKA_2"/>
    <property type="match status" value="1"/>
</dbReference>
<evidence type="ECO:0000256" key="7">
    <source>
        <dbReference type="ARBA" id="ARBA00022840"/>
    </source>
</evidence>
<evidence type="ECO:0000259" key="8">
    <source>
        <dbReference type="SMART" id="SM00387"/>
    </source>
</evidence>
<dbReference type="AlphaFoldDB" id="A0A1M5PYD4"/>
<dbReference type="Proteomes" id="UP000190675">
    <property type="component" value="Chromosome I"/>
</dbReference>
<comment type="catalytic activity">
    <reaction evidence="1">
        <text>ATP + protein L-histidine = ADP + protein N-phospho-L-histidine.</text>
        <dbReference type="EC" id="2.7.13.3"/>
    </reaction>
</comment>
<dbReference type="InterPro" id="IPR011495">
    <property type="entry name" value="Sig_transdc_His_kin_sub2_dim/P"/>
</dbReference>
<dbReference type="GO" id="GO:0005524">
    <property type="term" value="F:ATP binding"/>
    <property type="evidence" value="ECO:0007669"/>
    <property type="project" value="UniProtKB-KW"/>
</dbReference>
<dbReference type="InterPro" id="IPR000014">
    <property type="entry name" value="PAS"/>
</dbReference>
<dbReference type="InterPro" id="IPR036890">
    <property type="entry name" value="HATPase_C_sf"/>
</dbReference>
<evidence type="ECO:0000256" key="1">
    <source>
        <dbReference type="ARBA" id="ARBA00000085"/>
    </source>
</evidence>